<comment type="caution">
    <text evidence="5">The sequence shown here is derived from an EMBL/GenBank/DDBJ whole genome shotgun (WGS) entry which is preliminary data.</text>
</comment>
<dbReference type="Gene3D" id="3.40.50.1000">
    <property type="entry name" value="HAD superfamily/HAD-like"/>
    <property type="match status" value="1"/>
</dbReference>
<dbReference type="OMA" id="ICSNPYG"/>
<dbReference type="SUPFAM" id="SSF56784">
    <property type="entry name" value="HAD-like"/>
    <property type="match status" value="1"/>
</dbReference>
<proteinExistence type="inferred from homology"/>
<evidence type="ECO:0000256" key="4">
    <source>
        <dbReference type="ARBA" id="ARBA00022842"/>
    </source>
</evidence>
<dbReference type="InterPro" id="IPR023214">
    <property type="entry name" value="HAD_sf"/>
</dbReference>
<dbReference type="Pfam" id="PF05761">
    <property type="entry name" value="5_nucleotid"/>
    <property type="match status" value="1"/>
</dbReference>
<dbReference type="AlphaFoldDB" id="A0A8J5XX30"/>
<dbReference type="InterPro" id="IPR036412">
    <property type="entry name" value="HAD-like_sf"/>
</dbReference>
<protein>
    <recommendedName>
        <fullName evidence="7">5'-nucleotidase</fullName>
    </recommendedName>
</protein>
<evidence type="ECO:0008006" key="7">
    <source>
        <dbReference type="Google" id="ProtNLM"/>
    </source>
</evidence>
<evidence type="ECO:0000256" key="3">
    <source>
        <dbReference type="ARBA" id="ARBA00022801"/>
    </source>
</evidence>
<evidence type="ECO:0000256" key="2">
    <source>
        <dbReference type="ARBA" id="ARBA00022723"/>
    </source>
</evidence>
<sequence length="448" mass="47359">MLACTRLRVGVLLLGAAGLPAAAWGYRVLRARARARIRARGVPALPDAVRALVFDLDHTLARYNLPQLCSLVHDCAARFLVTERGHDASLLEPYDHAWPALKGLVLDFATGDLLLLDETGAVARARHGARAAGTLDAGAIAARYGAPSCRWRAADALLAGATRGDLCWALTTGYDTGLSQLFARLVDLADARAAADRVPACYDFHEDLYAAVSSAFRQPAFAAGTGGFFSALRANPHAYIQPRPRVAAWLRRLRAQGLRVCIVTNSHADFARFTMRTAFGEGSEAACCDLIVADARKPAFFAGDSPLRAVAWLPAHPDTAIRESAAAEPLGAPPGLPCEHMLAGGSASAVEALFGLRGEAIAFFGDSCFGEVVPARRRGWWTTAVVEEADGGVFVEPLEWGGSFWSAPPPGAEPCPGTSPAARAQSWLGSAFKASAHALIADIDALAR</sequence>
<dbReference type="Proteomes" id="UP000751190">
    <property type="component" value="Unassembled WGS sequence"/>
</dbReference>
<dbReference type="PANTHER" id="PTHR12103:SF38">
    <property type="entry name" value="5'-NUCLEOTIDASE DOMAIN-CONTAINING PROTEIN 1"/>
    <property type="match status" value="1"/>
</dbReference>
<comment type="similarity">
    <text evidence="1">Belongs to the 5'(3')-deoxyribonucleotidase family.</text>
</comment>
<gene>
    <name evidence="5" type="ORF">KFE25_008698</name>
</gene>
<dbReference type="EMBL" id="JAGTXO010000001">
    <property type="protein sequence ID" value="KAG8470277.1"/>
    <property type="molecule type" value="Genomic_DNA"/>
</dbReference>
<keyword evidence="6" id="KW-1185">Reference proteome</keyword>
<organism evidence="5 6">
    <name type="scientific">Diacronema lutheri</name>
    <name type="common">Unicellular marine alga</name>
    <name type="synonym">Monochrysis lutheri</name>
    <dbReference type="NCBI Taxonomy" id="2081491"/>
    <lineage>
        <taxon>Eukaryota</taxon>
        <taxon>Haptista</taxon>
        <taxon>Haptophyta</taxon>
        <taxon>Pavlovophyceae</taxon>
        <taxon>Pavlovales</taxon>
        <taxon>Pavlovaceae</taxon>
        <taxon>Diacronema</taxon>
    </lineage>
</organism>
<dbReference type="InterPro" id="IPR008380">
    <property type="entry name" value="HAD-SF_hydro_IG_5-nucl"/>
</dbReference>
<name>A0A8J5XX30_DIALT</name>
<reference evidence="5" key="1">
    <citation type="submission" date="2021-05" db="EMBL/GenBank/DDBJ databases">
        <title>The genome of the haptophyte Pavlova lutheri (Diacronema luteri, Pavlovales) - a model for lipid biosynthesis in eukaryotic algae.</title>
        <authorList>
            <person name="Hulatt C.J."/>
            <person name="Posewitz M.C."/>
        </authorList>
    </citation>
    <scope>NUCLEOTIDE SEQUENCE</scope>
    <source>
        <strain evidence="5">NIVA-4/92</strain>
    </source>
</reference>
<keyword evidence="4" id="KW-0460">Magnesium</keyword>
<dbReference type="GO" id="GO:0046872">
    <property type="term" value="F:metal ion binding"/>
    <property type="evidence" value="ECO:0007669"/>
    <property type="project" value="UniProtKB-KW"/>
</dbReference>
<dbReference type="OrthoDB" id="6503940at2759"/>
<evidence type="ECO:0000313" key="5">
    <source>
        <dbReference type="EMBL" id="KAG8470277.1"/>
    </source>
</evidence>
<evidence type="ECO:0000313" key="6">
    <source>
        <dbReference type="Proteomes" id="UP000751190"/>
    </source>
</evidence>
<dbReference type="GO" id="GO:0008253">
    <property type="term" value="F:5'-nucleotidase activity"/>
    <property type="evidence" value="ECO:0007669"/>
    <property type="project" value="TreeGrafter"/>
</dbReference>
<evidence type="ECO:0000256" key="1">
    <source>
        <dbReference type="ARBA" id="ARBA00009589"/>
    </source>
</evidence>
<dbReference type="PANTHER" id="PTHR12103">
    <property type="entry name" value="5'-NUCLEOTIDASE DOMAIN-CONTAINING"/>
    <property type="match status" value="1"/>
</dbReference>
<keyword evidence="3" id="KW-0378">Hydrolase</keyword>
<keyword evidence="2" id="KW-0479">Metal-binding</keyword>
<accession>A0A8J5XX30</accession>